<organism evidence="2 3">
    <name type="scientific">Usitatibacter rugosus</name>
    <dbReference type="NCBI Taxonomy" id="2732067"/>
    <lineage>
        <taxon>Bacteria</taxon>
        <taxon>Pseudomonadati</taxon>
        <taxon>Pseudomonadota</taxon>
        <taxon>Betaproteobacteria</taxon>
        <taxon>Nitrosomonadales</taxon>
        <taxon>Usitatibacteraceae</taxon>
        <taxon>Usitatibacter</taxon>
    </lineage>
</organism>
<dbReference type="Proteomes" id="UP000501534">
    <property type="component" value="Chromosome"/>
</dbReference>
<protein>
    <submittedName>
        <fullName evidence="2">Uncharacterized protein</fullName>
    </submittedName>
</protein>
<keyword evidence="3" id="KW-1185">Reference proteome</keyword>
<name>A0A6M4GTR1_9PROT</name>
<feature type="compositionally biased region" description="Polar residues" evidence="1">
    <location>
        <begin position="38"/>
        <end position="66"/>
    </location>
</feature>
<evidence type="ECO:0000313" key="2">
    <source>
        <dbReference type="EMBL" id="QJR10729.1"/>
    </source>
</evidence>
<proteinExistence type="predicted"/>
<feature type="compositionally biased region" description="Basic and acidic residues" evidence="1">
    <location>
        <begin position="122"/>
        <end position="132"/>
    </location>
</feature>
<accession>A0A6M4GTR1</accession>
<feature type="region of interest" description="Disordered" evidence="1">
    <location>
        <begin position="30"/>
        <end position="95"/>
    </location>
</feature>
<evidence type="ECO:0000313" key="3">
    <source>
        <dbReference type="Proteomes" id="UP000501534"/>
    </source>
</evidence>
<reference evidence="2 3" key="1">
    <citation type="submission" date="2020-04" db="EMBL/GenBank/DDBJ databases">
        <title>Usitatibacter rugosus gen. nov., sp. nov. and Usitatibacter palustris sp. nov., novel members of Usitatibacteraceae fam. nov. within the order Nitrosomonadales isolated from soil.</title>
        <authorList>
            <person name="Huber K.J."/>
            <person name="Neumann-Schaal M."/>
            <person name="Geppert A."/>
            <person name="Luckner M."/>
            <person name="Wanner G."/>
            <person name="Overmann J."/>
        </authorList>
    </citation>
    <scope>NUCLEOTIDE SEQUENCE [LARGE SCALE GENOMIC DNA]</scope>
    <source>
        <strain evidence="2 3">0125_3</strain>
    </source>
</reference>
<dbReference type="KEGG" id="uru:DSM104443_01798"/>
<dbReference type="AlphaFoldDB" id="A0A6M4GTR1"/>
<dbReference type="RefSeq" id="WP_171091480.1">
    <property type="nucleotide sequence ID" value="NZ_CP053069.1"/>
</dbReference>
<sequence>MTPSFLAIAALLGFVTLFFFMGHSGRISPAMPAKGRSKSGSNTTPGSKTSVGSRTNTGSRTITSLKSLADPNAKLAGTWPPKNSTPVTHEPDAFAPAPAVPELDALVWESPVPSRGPITLTRESERRDETVPKPETTSGLDAGARRIRERYLAARFPGVLRSTTDLADTERIIKCARLLFEDGFASRAGELLDLVSEEHPESQPAWLANLEITFLDRNPERYVRLAHAFFRAHPESPDWPEVARLGRRVAPMHPRFAQSSADQRDDEHIGPWPQMPNWIQANWDLTGELAASELRARLIGGAPMGSPSLQKAA</sequence>
<gene>
    <name evidence="2" type="ORF">DSM104443_01798</name>
</gene>
<dbReference type="EMBL" id="CP053069">
    <property type="protein sequence ID" value="QJR10729.1"/>
    <property type="molecule type" value="Genomic_DNA"/>
</dbReference>
<feature type="region of interest" description="Disordered" evidence="1">
    <location>
        <begin position="114"/>
        <end position="141"/>
    </location>
</feature>
<evidence type="ECO:0000256" key="1">
    <source>
        <dbReference type="SAM" id="MobiDB-lite"/>
    </source>
</evidence>